<feature type="site" description="Essential for prephenate dehydratase activity" evidence="19">
    <location>
        <position position="267"/>
    </location>
</feature>
<evidence type="ECO:0000256" key="9">
    <source>
        <dbReference type="ARBA" id="ARBA00022490"/>
    </source>
</evidence>
<evidence type="ECO:0000256" key="18">
    <source>
        <dbReference type="ARBA" id="ARBA00047848"/>
    </source>
</evidence>
<keyword evidence="10" id="KW-0028">Amino-acid biosynthesis</keyword>
<evidence type="ECO:0000256" key="7">
    <source>
        <dbReference type="ARBA" id="ARBA00013147"/>
    </source>
</evidence>
<dbReference type="FunFam" id="3.30.70.260:FF:000012">
    <property type="entry name" value="Prephenate dehydratase"/>
    <property type="match status" value="1"/>
</dbReference>
<dbReference type="FunCoup" id="F2LWN5">
    <property type="interactions" value="381"/>
</dbReference>
<dbReference type="SUPFAM" id="SSF55021">
    <property type="entry name" value="ACT-like"/>
    <property type="match status" value="1"/>
</dbReference>
<feature type="domain" description="Prephenate dehydratase" evidence="22">
    <location>
        <begin position="99"/>
        <end position="274"/>
    </location>
</feature>
<dbReference type="PROSITE" id="PS51168">
    <property type="entry name" value="CHORISMATE_MUT_2"/>
    <property type="match status" value="1"/>
</dbReference>
<gene>
    <name evidence="24" type="ordered locus">Hipma_0030</name>
</gene>
<feature type="domain" description="ACT" evidence="23">
    <location>
        <begin position="286"/>
        <end position="363"/>
    </location>
</feature>
<evidence type="ECO:0000256" key="16">
    <source>
        <dbReference type="ARBA" id="ARBA00031175"/>
    </source>
</evidence>
<dbReference type="NCBIfam" id="NF008865">
    <property type="entry name" value="PRK11898.1"/>
    <property type="match status" value="1"/>
</dbReference>
<dbReference type="EMBL" id="CP002606">
    <property type="protein sequence ID" value="AEA33013.1"/>
    <property type="molecule type" value="Genomic_DNA"/>
</dbReference>
<keyword evidence="12" id="KW-0584">Phenylalanine biosynthesis</keyword>
<dbReference type="InterPro" id="IPR002912">
    <property type="entry name" value="ACT_dom"/>
</dbReference>
<dbReference type="GO" id="GO:0005737">
    <property type="term" value="C:cytoplasm"/>
    <property type="evidence" value="ECO:0007669"/>
    <property type="project" value="UniProtKB-SubCell"/>
</dbReference>
<evidence type="ECO:0000256" key="3">
    <source>
        <dbReference type="ARBA" id="ARBA00004496"/>
    </source>
</evidence>
<keyword evidence="15" id="KW-0511">Multifunctional enzyme</keyword>
<evidence type="ECO:0000256" key="14">
    <source>
        <dbReference type="ARBA" id="ARBA00023239"/>
    </source>
</evidence>
<evidence type="ECO:0000256" key="17">
    <source>
        <dbReference type="ARBA" id="ARBA00031520"/>
    </source>
</evidence>
<dbReference type="GO" id="GO:0004106">
    <property type="term" value="F:chorismate mutase activity"/>
    <property type="evidence" value="ECO:0007669"/>
    <property type="project" value="UniProtKB-EC"/>
</dbReference>
<evidence type="ECO:0000256" key="4">
    <source>
        <dbReference type="ARBA" id="ARBA00004741"/>
    </source>
</evidence>
<dbReference type="PROSITE" id="PS00858">
    <property type="entry name" value="PREPHENATE_DEHYDR_2"/>
    <property type="match status" value="1"/>
</dbReference>
<keyword evidence="13" id="KW-0413">Isomerase</keyword>
<dbReference type="eggNOG" id="COG0077">
    <property type="taxonomic scope" value="Bacteria"/>
</dbReference>
<keyword evidence="9" id="KW-0963">Cytoplasm</keyword>
<dbReference type="InterPro" id="IPR036263">
    <property type="entry name" value="Chorismate_II_sf"/>
</dbReference>
<feature type="domain" description="Chorismate mutase" evidence="21">
    <location>
        <begin position="9"/>
        <end position="99"/>
    </location>
</feature>
<dbReference type="Proteomes" id="UP000008139">
    <property type="component" value="Chromosome"/>
</dbReference>
<protein>
    <recommendedName>
        <fullName evidence="8">Bifunctional chorismate mutase/prephenate dehydratase</fullName>
        <ecNumber evidence="7">4.2.1.51</ecNumber>
        <ecNumber evidence="6">5.4.99.5</ecNumber>
    </recommendedName>
    <alternativeName>
        <fullName evidence="17">Chorismate mutase-prephenate dehydratase</fullName>
    </alternativeName>
    <alternativeName>
        <fullName evidence="16">p-protein</fullName>
    </alternativeName>
</protein>
<comment type="function">
    <text evidence="2">Catalyzes the Claisen rearrangement of chorismate to prephenate and the decarboxylation/dehydration of prephenate to phenylpyruvate.</text>
</comment>
<reference evidence="24 25" key="1">
    <citation type="journal article" date="2011" name="Stand. Genomic Sci.">
        <title>Complete genome sequence of the thermophilic sulfur-reducer Hippea maritima type strain (MH(2)).</title>
        <authorList>
            <person name="Huntemann M."/>
            <person name="Lu M."/>
            <person name="Nolan M."/>
            <person name="Lapidus A."/>
            <person name="Lucas S."/>
            <person name="Hammon N."/>
            <person name="Deshpande S."/>
            <person name="Cheng J.F."/>
            <person name="Tapia R."/>
            <person name="Han C."/>
            <person name="Goodwin L."/>
            <person name="Pitluck S."/>
            <person name="Liolios K."/>
            <person name="Pagani I."/>
            <person name="Ivanova N."/>
            <person name="Ovchinikova G."/>
            <person name="Pati A."/>
            <person name="Chen A."/>
            <person name="Palaniappan K."/>
            <person name="Land M."/>
            <person name="Hauser L."/>
            <person name="Jeffries C.D."/>
            <person name="Detter J.C."/>
            <person name="Brambilla E.M."/>
            <person name="Rohde M."/>
            <person name="Spring S."/>
            <person name="Goker M."/>
            <person name="Woyke T."/>
            <person name="Bristow J."/>
            <person name="Eisen J.A."/>
            <person name="Markowitz V."/>
            <person name="Hugenholtz P."/>
            <person name="Kyrpides N.C."/>
            <person name="Klenk H.P."/>
            <person name="Mavromatis K."/>
        </authorList>
    </citation>
    <scope>NUCLEOTIDE SEQUENCE [LARGE SCALE GENOMIC DNA]</scope>
    <source>
        <strain evidence="25">ATCC 700847 / DSM 10411 / MH2</strain>
    </source>
</reference>
<dbReference type="PIRSF" id="PIRSF001500">
    <property type="entry name" value="Chor_mut_pdt_Ppr"/>
    <property type="match status" value="1"/>
</dbReference>
<dbReference type="GO" id="GO:0046417">
    <property type="term" value="P:chorismate metabolic process"/>
    <property type="evidence" value="ECO:0007669"/>
    <property type="project" value="InterPro"/>
</dbReference>
<dbReference type="InterPro" id="IPR008242">
    <property type="entry name" value="Chor_mutase/pphenate_deHydtase"/>
</dbReference>
<reference evidence="25" key="2">
    <citation type="submission" date="2011-03" db="EMBL/GenBank/DDBJ databases">
        <title>The complete genome of Hippea maritima DSM 10411.</title>
        <authorList>
            <consortium name="US DOE Joint Genome Institute (JGI-PGF)"/>
            <person name="Lucas S."/>
            <person name="Copeland A."/>
            <person name="Lapidus A."/>
            <person name="Bruce D."/>
            <person name="Goodwin L."/>
            <person name="Pitluck S."/>
            <person name="Peters L."/>
            <person name="Kyrpides N."/>
            <person name="Mavromatis K."/>
            <person name="Pagani I."/>
            <person name="Ivanova N."/>
            <person name="Mikhailova N."/>
            <person name="Lu M."/>
            <person name="Detter J.C."/>
            <person name="Tapia R."/>
            <person name="Han C."/>
            <person name="Land M."/>
            <person name="Hauser L."/>
            <person name="Markowitz V."/>
            <person name="Cheng J.-F."/>
            <person name="Hugenholtz P."/>
            <person name="Woyke T."/>
            <person name="Wu D."/>
            <person name="Spring S."/>
            <person name="Schroeder M."/>
            <person name="Brambilla E."/>
            <person name="Klenk H.-P."/>
            <person name="Eisen J.A."/>
        </authorList>
    </citation>
    <scope>NUCLEOTIDE SEQUENCE [LARGE SCALE GENOMIC DNA]</scope>
    <source>
        <strain evidence="25">ATCC 700847 / DSM 10411 / MH2</strain>
    </source>
</reference>
<dbReference type="InterPro" id="IPR045865">
    <property type="entry name" value="ACT-like_dom_sf"/>
</dbReference>
<evidence type="ECO:0000256" key="8">
    <source>
        <dbReference type="ARBA" id="ARBA00014401"/>
    </source>
</evidence>
<proteinExistence type="predicted"/>
<keyword evidence="25" id="KW-1185">Reference proteome</keyword>
<evidence type="ECO:0000256" key="12">
    <source>
        <dbReference type="ARBA" id="ARBA00023222"/>
    </source>
</evidence>
<dbReference type="CDD" id="cd04905">
    <property type="entry name" value="ACT_CM-PDT"/>
    <property type="match status" value="1"/>
</dbReference>
<dbReference type="UniPathway" id="UPA00121">
    <property type="reaction ID" value="UER00345"/>
</dbReference>
<evidence type="ECO:0000256" key="1">
    <source>
        <dbReference type="ARBA" id="ARBA00000824"/>
    </source>
</evidence>
<dbReference type="Gene3D" id="3.40.190.10">
    <property type="entry name" value="Periplasmic binding protein-like II"/>
    <property type="match status" value="2"/>
</dbReference>
<dbReference type="Pfam" id="PF01817">
    <property type="entry name" value="CM_2"/>
    <property type="match status" value="1"/>
</dbReference>
<dbReference type="InterPro" id="IPR036979">
    <property type="entry name" value="CM_dom_sf"/>
</dbReference>
<dbReference type="Gene3D" id="3.30.70.260">
    <property type="match status" value="1"/>
</dbReference>
<dbReference type="InterPro" id="IPR002701">
    <property type="entry name" value="CM_II_prokaryot"/>
</dbReference>
<evidence type="ECO:0000259" key="22">
    <source>
        <dbReference type="PROSITE" id="PS51171"/>
    </source>
</evidence>
<dbReference type="EC" id="5.4.99.5" evidence="6"/>
<dbReference type="CDD" id="cd13630">
    <property type="entry name" value="PBP2_PDT_1"/>
    <property type="match status" value="1"/>
</dbReference>
<keyword evidence="14" id="KW-0456">Lyase</keyword>
<comment type="pathway">
    <text evidence="5">Metabolic intermediate biosynthesis; prephenate biosynthesis; prephenate from chorismate: step 1/1.</text>
</comment>
<dbReference type="eggNOG" id="COG1605">
    <property type="taxonomic scope" value="Bacteria"/>
</dbReference>
<dbReference type="InParanoid" id="F2LWN5"/>
<evidence type="ECO:0000256" key="6">
    <source>
        <dbReference type="ARBA" id="ARBA00012404"/>
    </source>
</evidence>
<comment type="pathway">
    <text evidence="4">Amino-acid biosynthesis; L-phenylalanine biosynthesis; phenylpyruvate from prephenate: step 1/1.</text>
</comment>
<sequence length="372" mass="42263">MGKMEKNDNAVSVELSRIREKISDIDKRIIQLLEERAELVKEVGKIKRQHSLPFYSPDRETKIYKMIEANAKGEFPIKSLKTIFREIMSASIRLEEPLTISYLGPEATFTHQAAIERFGLSLHYVPEESIEDVFMDVEHERADFGVVPIENSIEGVVHYTLDMFIESSVKIVSEIYIDIRHNLLSKANNLQQVKAIYSHPNALGQCKNWIKKHLPNVPLFETVSTAKAAKIAEKDETAAAIASKAASEIYGLNVLASGIEDRSNNITRFLVIGKKIPSKTGNDKTSFMFSIKDKVGALYEILQPFYNNKINLTRIESRPSRQKNFSYIFYVDTEGHIEDAKLQDALSKIEDFTVFLKILGSYPKDERLAIQS</sequence>
<dbReference type="PANTHER" id="PTHR21022">
    <property type="entry name" value="PREPHENATE DEHYDRATASE P PROTEIN"/>
    <property type="match status" value="1"/>
</dbReference>
<dbReference type="SMART" id="SM00830">
    <property type="entry name" value="CM_2"/>
    <property type="match status" value="1"/>
</dbReference>
<organism evidence="24 25">
    <name type="scientific">Hippea maritima (strain ATCC 700847 / DSM 10411 / MH2)</name>
    <dbReference type="NCBI Taxonomy" id="760142"/>
    <lineage>
        <taxon>Bacteria</taxon>
        <taxon>Pseudomonadati</taxon>
        <taxon>Campylobacterota</taxon>
        <taxon>Desulfurellia</taxon>
        <taxon>Desulfurellales</taxon>
        <taxon>Hippeaceae</taxon>
        <taxon>Hippea</taxon>
    </lineage>
</organism>
<comment type="catalytic activity">
    <reaction evidence="18">
        <text>prephenate + H(+) = 3-phenylpyruvate + CO2 + H2O</text>
        <dbReference type="Rhea" id="RHEA:21648"/>
        <dbReference type="ChEBI" id="CHEBI:15377"/>
        <dbReference type="ChEBI" id="CHEBI:15378"/>
        <dbReference type="ChEBI" id="CHEBI:16526"/>
        <dbReference type="ChEBI" id="CHEBI:18005"/>
        <dbReference type="ChEBI" id="CHEBI:29934"/>
        <dbReference type="EC" id="4.2.1.51"/>
    </reaction>
</comment>
<dbReference type="GO" id="GO:0009094">
    <property type="term" value="P:L-phenylalanine biosynthetic process"/>
    <property type="evidence" value="ECO:0007669"/>
    <property type="project" value="UniProtKB-UniPathway"/>
</dbReference>
<evidence type="ECO:0000313" key="24">
    <source>
        <dbReference type="EMBL" id="AEA33013.1"/>
    </source>
</evidence>
<dbReference type="SUPFAM" id="SSF53850">
    <property type="entry name" value="Periplasmic binding protein-like II"/>
    <property type="match status" value="1"/>
</dbReference>
<evidence type="ECO:0000256" key="15">
    <source>
        <dbReference type="ARBA" id="ARBA00023268"/>
    </source>
</evidence>
<dbReference type="PROSITE" id="PS00857">
    <property type="entry name" value="PREPHENATE_DEHYDR_1"/>
    <property type="match status" value="1"/>
</dbReference>
<keyword evidence="11" id="KW-0057">Aromatic amino acid biosynthesis</keyword>
<comment type="catalytic activity">
    <reaction evidence="1">
        <text>chorismate = prephenate</text>
        <dbReference type="Rhea" id="RHEA:13897"/>
        <dbReference type="ChEBI" id="CHEBI:29748"/>
        <dbReference type="ChEBI" id="CHEBI:29934"/>
        <dbReference type="EC" id="5.4.99.5"/>
    </reaction>
</comment>
<evidence type="ECO:0000259" key="23">
    <source>
        <dbReference type="PROSITE" id="PS51671"/>
    </source>
</evidence>
<dbReference type="FunFam" id="3.40.190.10:FF:000034">
    <property type="entry name" value="Chorismate mutase/prephenate dehydratase"/>
    <property type="match status" value="1"/>
</dbReference>
<dbReference type="GO" id="GO:0004664">
    <property type="term" value="F:prephenate dehydratase activity"/>
    <property type="evidence" value="ECO:0007669"/>
    <property type="project" value="UniProtKB-EC"/>
</dbReference>
<evidence type="ECO:0000259" key="21">
    <source>
        <dbReference type="PROSITE" id="PS51168"/>
    </source>
</evidence>
<dbReference type="Gene3D" id="1.20.59.10">
    <property type="entry name" value="Chorismate mutase"/>
    <property type="match status" value="1"/>
</dbReference>
<evidence type="ECO:0000256" key="13">
    <source>
        <dbReference type="ARBA" id="ARBA00023235"/>
    </source>
</evidence>
<comment type="subcellular location">
    <subcellularLocation>
        <location evidence="3">Cytoplasm</location>
    </subcellularLocation>
</comment>
<dbReference type="SUPFAM" id="SSF48600">
    <property type="entry name" value="Chorismate mutase II"/>
    <property type="match status" value="1"/>
</dbReference>
<evidence type="ECO:0000256" key="20">
    <source>
        <dbReference type="SAM" id="Coils"/>
    </source>
</evidence>
<dbReference type="HOGENOM" id="CLU_035008_0_1_7"/>
<accession>F2LWN5</accession>
<dbReference type="UniPathway" id="UPA00120">
    <property type="reaction ID" value="UER00203"/>
</dbReference>
<dbReference type="PANTHER" id="PTHR21022:SF19">
    <property type="entry name" value="PREPHENATE DEHYDRATASE-RELATED"/>
    <property type="match status" value="1"/>
</dbReference>
<feature type="coiled-coil region" evidence="20">
    <location>
        <begin position="15"/>
        <end position="49"/>
    </location>
</feature>
<evidence type="ECO:0000256" key="10">
    <source>
        <dbReference type="ARBA" id="ARBA00022605"/>
    </source>
</evidence>
<dbReference type="InterPro" id="IPR018528">
    <property type="entry name" value="Preph_deHydtase_CS"/>
</dbReference>
<dbReference type="PROSITE" id="PS51671">
    <property type="entry name" value="ACT"/>
    <property type="match status" value="1"/>
</dbReference>
<keyword evidence="20" id="KW-0175">Coiled coil</keyword>
<name>F2LWN5_HIPMA</name>
<dbReference type="InterPro" id="IPR001086">
    <property type="entry name" value="Preph_deHydtase"/>
</dbReference>
<evidence type="ECO:0000313" key="25">
    <source>
        <dbReference type="Proteomes" id="UP000008139"/>
    </source>
</evidence>
<dbReference type="KEGG" id="hmr:Hipma_0030"/>
<evidence type="ECO:0000256" key="5">
    <source>
        <dbReference type="ARBA" id="ARBA00004817"/>
    </source>
</evidence>
<dbReference type="PROSITE" id="PS51171">
    <property type="entry name" value="PREPHENATE_DEHYDR_3"/>
    <property type="match status" value="1"/>
</dbReference>
<dbReference type="AlphaFoldDB" id="F2LWN5"/>
<evidence type="ECO:0000256" key="19">
    <source>
        <dbReference type="PIRSR" id="PIRSR001500-2"/>
    </source>
</evidence>
<dbReference type="FunFam" id="3.40.190.10:FF:000029">
    <property type="entry name" value="Chorismate mutase/Prephenate dehydratase"/>
    <property type="match status" value="1"/>
</dbReference>
<evidence type="ECO:0000256" key="11">
    <source>
        <dbReference type="ARBA" id="ARBA00023141"/>
    </source>
</evidence>
<dbReference type="STRING" id="760142.Hipma_0030"/>
<evidence type="ECO:0000256" key="2">
    <source>
        <dbReference type="ARBA" id="ARBA00002364"/>
    </source>
</evidence>
<dbReference type="EC" id="4.2.1.51" evidence="7"/>
<dbReference type="Pfam" id="PF01842">
    <property type="entry name" value="ACT"/>
    <property type="match status" value="1"/>
</dbReference>
<dbReference type="Pfam" id="PF00800">
    <property type="entry name" value="PDT"/>
    <property type="match status" value="1"/>
</dbReference>